<proteinExistence type="predicted"/>
<gene>
    <name evidence="1" type="ORF">RRG08_009024</name>
</gene>
<dbReference type="Proteomes" id="UP001283361">
    <property type="component" value="Unassembled WGS sequence"/>
</dbReference>
<dbReference type="AlphaFoldDB" id="A0AAE1AI47"/>
<dbReference type="EMBL" id="JAWDGP010001800">
    <property type="protein sequence ID" value="KAK3788092.1"/>
    <property type="molecule type" value="Genomic_DNA"/>
</dbReference>
<evidence type="ECO:0000313" key="2">
    <source>
        <dbReference type="Proteomes" id="UP001283361"/>
    </source>
</evidence>
<evidence type="ECO:0000313" key="1">
    <source>
        <dbReference type="EMBL" id="KAK3788092.1"/>
    </source>
</evidence>
<accession>A0AAE1AI47</accession>
<sequence length="107" mass="12135">MSGQPMGCLSGQPIYRMLIWTTHIIRDAYMDNPYMEYLPGQSIHGILVWTTHTRDACPGSFCSLAFLCKDSFKNVEHTKPEMDDGLSYLYNGRTSLYSDSTVASLRE</sequence>
<protein>
    <submittedName>
        <fullName evidence="1">Uncharacterized protein</fullName>
    </submittedName>
</protein>
<comment type="caution">
    <text evidence="1">The sequence shown here is derived from an EMBL/GenBank/DDBJ whole genome shotgun (WGS) entry which is preliminary data.</text>
</comment>
<name>A0AAE1AI47_9GAST</name>
<keyword evidence="2" id="KW-1185">Reference proteome</keyword>
<reference evidence="1" key="1">
    <citation type="journal article" date="2023" name="G3 (Bethesda)">
        <title>A reference genome for the long-term kleptoplast-retaining sea slug Elysia crispata morphotype clarki.</title>
        <authorList>
            <person name="Eastman K.E."/>
            <person name="Pendleton A.L."/>
            <person name="Shaikh M.A."/>
            <person name="Suttiyut T."/>
            <person name="Ogas R."/>
            <person name="Tomko P."/>
            <person name="Gavelis G."/>
            <person name="Widhalm J.R."/>
            <person name="Wisecaver J.H."/>
        </authorList>
    </citation>
    <scope>NUCLEOTIDE SEQUENCE</scope>
    <source>
        <strain evidence="1">ECLA1</strain>
    </source>
</reference>
<organism evidence="1 2">
    <name type="scientific">Elysia crispata</name>
    <name type="common">lettuce slug</name>
    <dbReference type="NCBI Taxonomy" id="231223"/>
    <lineage>
        <taxon>Eukaryota</taxon>
        <taxon>Metazoa</taxon>
        <taxon>Spiralia</taxon>
        <taxon>Lophotrochozoa</taxon>
        <taxon>Mollusca</taxon>
        <taxon>Gastropoda</taxon>
        <taxon>Heterobranchia</taxon>
        <taxon>Euthyneura</taxon>
        <taxon>Panpulmonata</taxon>
        <taxon>Sacoglossa</taxon>
        <taxon>Placobranchoidea</taxon>
        <taxon>Plakobranchidae</taxon>
        <taxon>Elysia</taxon>
    </lineage>
</organism>